<dbReference type="AlphaFoldDB" id="A0A6A3AQ91"/>
<dbReference type="InterPro" id="IPR040256">
    <property type="entry name" value="At4g02000-like"/>
</dbReference>
<dbReference type="Proteomes" id="UP000436088">
    <property type="component" value="Unassembled WGS sequence"/>
</dbReference>
<dbReference type="PANTHER" id="PTHR31286">
    <property type="entry name" value="GLYCINE-RICH CELL WALL STRUCTURAL PROTEIN 1.8-LIKE"/>
    <property type="match status" value="1"/>
</dbReference>
<reference evidence="3" key="1">
    <citation type="submission" date="2019-09" db="EMBL/GenBank/DDBJ databases">
        <title>Draft genome information of white flower Hibiscus syriacus.</title>
        <authorList>
            <person name="Kim Y.-M."/>
        </authorList>
    </citation>
    <scope>NUCLEOTIDE SEQUENCE [LARGE SCALE GENOMIC DNA]</scope>
    <source>
        <strain evidence="3">YM2019G1</strain>
    </source>
</reference>
<dbReference type="Pfam" id="PF14111">
    <property type="entry name" value="DUF4283"/>
    <property type="match status" value="1"/>
</dbReference>
<evidence type="ECO:0000313" key="3">
    <source>
        <dbReference type="EMBL" id="KAE8705983.1"/>
    </source>
</evidence>
<evidence type="ECO:0000259" key="2">
    <source>
        <dbReference type="Pfam" id="PF14111"/>
    </source>
</evidence>
<organism evidence="3 4">
    <name type="scientific">Hibiscus syriacus</name>
    <name type="common">Rose of Sharon</name>
    <dbReference type="NCBI Taxonomy" id="106335"/>
    <lineage>
        <taxon>Eukaryota</taxon>
        <taxon>Viridiplantae</taxon>
        <taxon>Streptophyta</taxon>
        <taxon>Embryophyta</taxon>
        <taxon>Tracheophyta</taxon>
        <taxon>Spermatophyta</taxon>
        <taxon>Magnoliopsida</taxon>
        <taxon>eudicotyledons</taxon>
        <taxon>Gunneridae</taxon>
        <taxon>Pentapetalae</taxon>
        <taxon>rosids</taxon>
        <taxon>malvids</taxon>
        <taxon>Malvales</taxon>
        <taxon>Malvaceae</taxon>
        <taxon>Malvoideae</taxon>
        <taxon>Hibiscus</taxon>
    </lineage>
</organism>
<dbReference type="PANTHER" id="PTHR31286:SF178">
    <property type="entry name" value="DUF4283 DOMAIN-CONTAINING PROTEIN"/>
    <property type="match status" value="1"/>
</dbReference>
<keyword evidence="4" id="KW-1185">Reference proteome</keyword>
<evidence type="ECO:0000256" key="1">
    <source>
        <dbReference type="SAM" id="MobiDB-lite"/>
    </source>
</evidence>
<dbReference type="EMBL" id="VEPZ02000976">
    <property type="protein sequence ID" value="KAE8705983.1"/>
    <property type="molecule type" value="Genomic_DNA"/>
</dbReference>
<protein>
    <recommendedName>
        <fullName evidence="2">DUF4283 domain-containing protein</fullName>
    </recommendedName>
</protein>
<accession>A0A6A3AQ91</accession>
<feature type="domain" description="DUF4283" evidence="2">
    <location>
        <begin position="154"/>
        <end position="223"/>
    </location>
</feature>
<name>A0A6A3AQ91_HIBSY</name>
<feature type="region of interest" description="Disordered" evidence="1">
    <location>
        <begin position="405"/>
        <end position="429"/>
    </location>
</feature>
<dbReference type="InterPro" id="IPR025558">
    <property type="entry name" value="DUF4283"/>
</dbReference>
<evidence type="ECO:0000313" key="4">
    <source>
        <dbReference type="Proteomes" id="UP000436088"/>
    </source>
</evidence>
<gene>
    <name evidence="3" type="ORF">F3Y22_tig00110411pilonHSYRG00022</name>
</gene>
<sequence length="429" mass="48447">MQLRMQESPSYGCNACMRDRVKIWAWCKTPQLGRRDSMATYHVAGTPWRPTHFGHRSPHACTISSCMHRSPPMRACTDLPPPMHTMQLPLLGRPECMATSLVVGRAWRPLWSLGLHDDLFEGILVQLNDLSFTEDEYTLIVTSLPSDQITELGWESWLVGKFMSETPVDGAALRRIFRAIWKSENIEEIVELRPKFFHIKLRSAEAKDDILRGGPWLFNNVWFSMLSFDRLSCPEDYAFSQLEIWIRIYQVPLGLMTKAMAISLDGSMGTVIAVDTRSLEYGEWMRVPPPKYVGPSPVKRGNEEVESVVPNEKNGLSPLSLTESGQFVESTGTDVVVETHLAENMSDKTLVLENTEYSNTPVTMVKTGKDGPHIITNRLSKRGLQGKYEVNNLILPKRTRILHAPTNDAGMSNSKNSMAAVETQPRRDQ</sequence>
<comment type="caution">
    <text evidence="3">The sequence shown here is derived from an EMBL/GenBank/DDBJ whole genome shotgun (WGS) entry which is preliminary data.</text>
</comment>
<proteinExistence type="predicted"/>